<proteinExistence type="predicted"/>
<dbReference type="RefSeq" id="WP_186503631.1">
    <property type="nucleotide sequence ID" value="NZ_JACOGK010000025.1"/>
</dbReference>
<reference evidence="1 2" key="1">
    <citation type="submission" date="2020-08" db="EMBL/GenBank/DDBJ databases">
        <authorList>
            <person name="Liu C."/>
            <person name="Sun Q."/>
        </authorList>
    </citation>
    <scope>NUCLEOTIDE SEQUENCE [LARGE SCALE GENOMIC DNA]</scope>
    <source>
        <strain evidence="1 2">NSJ-59</strain>
    </source>
</reference>
<accession>A0ABR6VJF0</accession>
<dbReference type="EMBL" id="JACOGK010000025">
    <property type="protein sequence ID" value="MBC3537341.1"/>
    <property type="molecule type" value="Genomic_DNA"/>
</dbReference>
<protein>
    <submittedName>
        <fullName evidence="1">Uncharacterized protein</fullName>
    </submittedName>
</protein>
<name>A0ABR6VJF0_9FIRM</name>
<gene>
    <name evidence="1" type="ORF">H8J70_08765</name>
</gene>
<organism evidence="1 2">
    <name type="scientific">Megasphaera hominis</name>
    <dbReference type="NCBI Taxonomy" id="159836"/>
    <lineage>
        <taxon>Bacteria</taxon>
        <taxon>Bacillati</taxon>
        <taxon>Bacillota</taxon>
        <taxon>Negativicutes</taxon>
        <taxon>Veillonellales</taxon>
        <taxon>Veillonellaceae</taxon>
        <taxon>Megasphaera</taxon>
    </lineage>
</organism>
<keyword evidence="2" id="KW-1185">Reference proteome</keyword>
<dbReference type="Proteomes" id="UP000606870">
    <property type="component" value="Unassembled WGS sequence"/>
</dbReference>
<sequence>MTSEQDLIDMLDELLEEVLEWRDAWESRETEKAEILRDYVKWDMAKLVVEIRCSGVTVDKGTLTKLEKCIEYLPKKECTLGYGEECARRAKKYIDALMKELGAEREWWNTI</sequence>
<evidence type="ECO:0000313" key="2">
    <source>
        <dbReference type="Proteomes" id="UP000606870"/>
    </source>
</evidence>
<evidence type="ECO:0000313" key="1">
    <source>
        <dbReference type="EMBL" id="MBC3537341.1"/>
    </source>
</evidence>
<comment type="caution">
    <text evidence="1">The sequence shown here is derived from an EMBL/GenBank/DDBJ whole genome shotgun (WGS) entry which is preliminary data.</text>
</comment>